<dbReference type="InterPro" id="IPR004385">
    <property type="entry name" value="NDP_pyrophosphatase"/>
</dbReference>
<evidence type="ECO:0000313" key="4">
    <source>
        <dbReference type="EMBL" id="KAJ8984202.1"/>
    </source>
</evidence>
<protein>
    <recommendedName>
        <fullName evidence="3">Nudix hydrolase domain-containing protein</fullName>
    </recommendedName>
</protein>
<dbReference type="PROSITE" id="PS51462">
    <property type="entry name" value="NUDIX"/>
    <property type="match status" value="1"/>
</dbReference>
<feature type="domain" description="Nudix hydrolase" evidence="3">
    <location>
        <begin position="53"/>
        <end position="211"/>
    </location>
</feature>
<gene>
    <name evidence="4" type="ORF">NQ317_011111</name>
</gene>
<dbReference type="NCBIfam" id="TIGR00052">
    <property type="entry name" value="nudix-type nucleoside diphosphatase, YffH/AdpP family"/>
    <property type="match status" value="1"/>
</dbReference>
<name>A0ABQ9K3Q2_9CUCU</name>
<dbReference type="EMBL" id="JAPWTJ010000044">
    <property type="protein sequence ID" value="KAJ8984202.1"/>
    <property type="molecule type" value="Genomic_DNA"/>
</dbReference>
<evidence type="ECO:0000256" key="1">
    <source>
        <dbReference type="ARBA" id="ARBA00001946"/>
    </source>
</evidence>
<comment type="caution">
    <text evidence="4">The sequence shown here is derived from an EMBL/GenBank/DDBJ whole genome shotgun (WGS) entry which is preliminary data.</text>
</comment>
<dbReference type="CDD" id="cd18887">
    <property type="entry name" value="NUDIX_UGPPase_Nudt14"/>
    <property type="match status" value="1"/>
</dbReference>
<dbReference type="PANTHER" id="PTHR11839">
    <property type="entry name" value="UDP/ADP-SUGAR PYROPHOSPHATASE"/>
    <property type="match status" value="1"/>
</dbReference>
<comment type="cofactor">
    <cofactor evidence="1">
        <name>Mg(2+)</name>
        <dbReference type="ChEBI" id="CHEBI:18420"/>
    </cofactor>
</comment>
<sequence>ILSLRRITITIDVTKMDTISDVVIKPLEKSIYMKPFTMHFTQNGTKRTWDLLSVHDSVAIIIYNITRDVLIFVKQFRPAVYFGTIPEEERKVNAVIDTQKYPAELGITIELCAGIVDKNLPLAEIAKEEVLEECGYNVPVRSLEKIGSYRSGVGTLGSIQTAFYCEVTDEMKVSEGGGVDDEIIDIVEMKVDEVRKYISQENIRSPPSFMFGIYWFLYHKVKQRIH</sequence>
<reference evidence="4" key="1">
    <citation type="journal article" date="2023" name="Insect Mol. Biol.">
        <title>Genome sequencing provides insights into the evolution of gene families encoding plant cell wall-degrading enzymes in longhorned beetles.</title>
        <authorList>
            <person name="Shin N.R."/>
            <person name="Okamura Y."/>
            <person name="Kirsch R."/>
            <person name="Pauchet Y."/>
        </authorList>
    </citation>
    <scope>NUCLEOTIDE SEQUENCE</scope>
    <source>
        <strain evidence="4">MMC_N1</strain>
    </source>
</reference>
<dbReference type="SUPFAM" id="SSF55811">
    <property type="entry name" value="Nudix"/>
    <property type="match status" value="1"/>
</dbReference>
<evidence type="ECO:0000313" key="5">
    <source>
        <dbReference type="Proteomes" id="UP001162164"/>
    </source>
</evidence>
<keyword evidence="2" id="KW-0378">Hydrolase</keyword>
<proteinExistence type="predicted"/>
<dbReference type="Gene3D" id="3.90.79.10">
    <property type="entry name" value="Nucleoside Triphosphate Pyrophosphohydrolase"/>
    <property type="match status" value="1"/>
</dbReference>
<keyword evidence="5" id="KW-1185">Reference proteome</keyword>
<dbReference type="InterPro" id="IPR000086">
    <property type="entry name" value="NUDIX_hydrolase_dom"/>
</dbReference>
<evidence type="ECO:0000259" key="3">
    <source>
        <dbReference type="PROSITE" id="PS51462"/>
    </source>
</evidence>
<dbReference type="PANTHER" id="PTHR11839:SF15">
    <property type="entry name" value="URIDINE DIPHOSPHATE GLUCOSE PYROPHOSPHATASE NUDT14"/>
    <property type="match status" value="1"/>
</dbReference>
<feature type="non-terminal residue" evidence="4">
    <location>
        <position position="1"/>
    </location>
</feature>
<dbReference type="Proteomes" id="UP001162164">
    <property type="component" value="Unassembled WGS sequence"/>
</dbReference>
<accession>A0ABQ9K3Q2</accession>
<organism evidence="4 5">
    <name type="scientific">Molorchus minor</name>
    <dbReference type="NCBI Taxonomy" id="1323400"/>
    <lineage>
        <taxon>Eukaryota</taxon>
        <taxon>Metazoa</taxon>
        <taxon>Ecdysozoa</taxon>
        <taxon>Arthropoda</taxon>
        <taxon>Hexapoda</taxon>
        <taxon>Insecta</taxon>
        <taxon>Pterygota</taxon>
        <taxon>Neoptera</taxon>
        <taxon>Endopterygota</taxon>
        <taxon>Coleoptera</taxon>
        <taxon>Polyphaga</taxon>
        <taxon>Cucujiformia</taxon>
        <taxon>Chrysomeloidea</taxon>
        <taxon>Cerambycidae</taxon>
        <taxon>Lamiinae</taxon>
        <taxon>Monochamini</taxon>
        <taxon>Molorchus</taxon>
    </lineage>
</organism>
<evidence type="ECO:0000256" key="2">
    <source>
        <dbReference type="ARBA" id="ARBA00022801"/>
    </source>
</evidence>
<dbReference type="InterPro" id="IPR015797">
    <property type="entry name" value="NUDIX_hydrolase-like_dom_sf"/>
</dbReference>